<name>A0A095SMF1_9GAMM</name>
<evidence type="ECO:0000313" key="2">
    <source>
        <dbReference type="Proteomes" id="UP000029444"/>
    </source>
</evidence>
<evidence type="ECO:0000313" key="1">
    <source>
        <dbReference type="EMBL" id="KGD65851.1"/>
    </source>
</evidence>
<proteinExistence type="predicted"/>
<dbReference type="STRING" id="1177154.Y5S_01075"/>
<dbReference type="AlphaFoldDB" id="A0A095SMF1"/>
<accession>A0A095SMF1</accession>
<keyword evidence="2" id="KW-1185">Reference proteome</keyword>
<protein>
    <submittedName>
        <fullName evidence="1">Uncharacterized protein</fullName>
    </submittedName>
</protein>
<reference evidence="1 2" key="1">
    <citation type="submission" date="2012-09" db="EMBL/GenBank/DDBJ databases">
        <title>Genome Sequence of alkane-degrading Bacterium Alcanivorax sp. 19-m-6.</title>
        <authorList>
            <person name="Lai Q."/>
            <person name="Shao Z."/>
        </authorList>
    </citation>
    <scope>NUCLEOTIDE SEQUENCE [LARGE SCALE GENOMIC DNA]</scope>
    <source>
        <strain evidence="1 2">19-m-6</strain>
    </source>
</reference>
<comment type="caution">
    <text evidence="1">The sequence shown here is derived from an EMBL/GenBank/DDBJ whole genome shotgun (WGS) entry which is preliminary data.</text>
</comment>
<dbReference type="PATRIC" id="fig|1177154.3.peg.1091"/>
<dbReference type="EMBL" id="ARXV01000003">
    <property type="protein sequence ID" value="KGD65851.1"/>
    <property type="molecule type" value="Genomic_DNA"/>
</dbReference>
<gene>
    <name evidence="1" type="ORF">Y5S_01075</name>
</gene>
<sequence length="415" mass="46256">MPLPLLLFGAHATAQCLFDPLDQGKVMQLPASRLEAASGIPLVDLSLMRVEDGRLVPVAFQFDELGEHEMVWFEGAGFERLGKPDVLDGEDRLLAMLTDAGPRRPDALEPAEGEVLADLEVANDCHFYLVKGSPARSQNHYVAHDTTTGRTHTALYELDVDPENELNWRYLSYQGYQGEGSIIDTLKMRMSAGVLSKFTRMTLDNHNLRPKLVGHKLGPIRSVMHLRTRVVLAGIPVMTIQVQAMRYAAHYEAHTYAKIPELYRATLKEPEVSVSVDGNNQLGARVYTHNFADSPITVNGISDDGDFAGQAISMAQNWILFDSGKDFTLLTRLTVPPELMNVPVQLIYEDDTALSLEPEQFTGQLPNLGYMLKGWPDQRELRFTVSLYFDSGMRGFVAEDYAEQRGNDVQVTVAE</sequence>
<organism evidence="1 2">
    <name type="scientific">Alcanivorax nanhaiticus</name>
    <dbReference type="NCBI Taxonomy" id="1177154"/>
    <lineage>
        <taxon>Bacteria</taxon>
        <taxon>Pseudomonadati</taxon>
        <taxon>Pseudomonadota</taxon>
        <taxon>Gammaproteobacteria</taxon>
        <taxon>Oceanospirillales</taxon>
        <taxon>Alcanivoracaceae</taxon>
        <taxon>Alcanivorax</taxon>
    </lineage>
</organism>
<dbReference type="eggNOG" id="ENOG5033ACT">
    <property type="taxonomic scope" value="Bacteria"/>
</dbReference>
<dbReference type="Proteomes" id="UP000029444">
    <property type="component" value="Unassembled WGS sequence"/>
</dbReference>